<feature type="region of interest" description="Disordered" evidence="2">
    <location>
        <begin position="1278"/>
        <end position="1441"/>
    </location>
</feature>
<feature type="compositionally biased region" description="Basic and acidic residues" evidence="2">
    <location>
        <begin position="493"/>
        <end position="505"/>
    </location>
</feature>
<dbReference type="SUPFAM" id="SSF55486">
    <property type="entry name" value="Metalloproteases ('zincins'), catalytic domain"/>
    <property type="match status" value="2"/>
</dbReference>
<feature type="region of interest" description="Disordered" evidence="2">
    <location>
        <begin position="201"/>
        <end position="220"/>
    </location>
</feature>
<dbReference type="Gene3D" id="1.10.1380.10">
    <property type="entry name" value="Neutral endopeptidase , domain2"/>
    <property type="match status" value="2"/>
</dbReference>
<feature type="compositionally biased region" description="Polar residues" evidence="2">
    <location>
        <begin position="1362"/>
        <end position="1371"/>
    </location>
</feature>
<evidence type="ECO:0000256" key="2">
    <source>
        <dbReference type="SAM" id="MobiDB-lite"/>
    </source>
</evidence>
<gene>
    <name evidence="4" type="ORF">V5799_014407</name>
</gene>
<proteinExistence type="inferred from homology"/>
<dbReference type="Pfam" id="PF05649">
    <property type="entry name" value="Peptidase_M13_N"/>
    <property type="match status" value="2"/>
</dbReference>
<feature type="domain" description="Peptidase M13 N-terminal" evidence="3">
    <location>
        <begin position="677"/>
        <end position="1032"/>
    </location>
</feature>
<feature type="region of interest" description="Disordered" evidence="2">
    <location>
        <begin position="1526"/>
        <end position="1550"/>
    </location>
</feature>
<evidence type="ECO:0000259" key="3">
    <source>
        <dbReference type="Pfam" id="PF05649"/>
    </source>
</evidence>
<dbReference type="PROSITE" id="PS51885">
    <property type="entry name" value="NEPRILYSIN"/>
    <property type="match status" value="2"/>
</dbReference>
<feature type="region of interest" description="Disordered" evidence="2">
    <location>
        <begin position="231"/>
        <end position="254"/>
    </location>
</feature>
<reference evidence="4 5" key="1">
    <citation type="journal article" date="2023" name="Arcadia Sci">
        <title>De novo assembly of a long-read Amblyomma americanum tick genome.</title>
        <authorList>
            <person name="Chou S."/>
            <person name="Poskanzer K.E."/>
            <person name="Rollins M."/>
            <person name="Thuy-Boun P.S."/>
        </authorList>
    </citation>
    <scope>NUCLEOTIDE SEQUENCE [LARGE SCALE GENOMIC DNA]</scope>
    <source>
        <strain evidence="4">F_SG_1</strain>
        <tissue evidence="4">Salivary glands</tissue>
    </source>
</reference>
<feature type="region of interest" description="Disordered" evidence="2">
    <location>
        <begin position="31"/>
        <end position="189"/>
    </location>
</feature>
<feature type="compositionally biased region" description="Polar residues" evidence="2">
    <location>
        <begin position="1338"/>
        <end position="1349"/>
    </location>
</feature>
<feature type="compositionally biased region" description="Low complexity" evidence="2">
    <location>
        <begin position="558"/>
        <end position="570"/>
    </location>
</feature>
<organism evidence="4 5">
    <name type="scientific">Amblyomma americanum</name>
    <name type="common">Lone star tick</name>
    <dbReference type="NCBI Taxonomy" id="6943"/>
    <lineage>
        <taxon>Eukaryota</taxon>
        <taxon>Metazoa</taxon>
        <taxon>Ecdysozoa</taxon>
        <taxon>Arthropoda</taxon>
        <taxon>Chelicerata</taxon>
        <taxon>Arachnida</taxon>
        <taxon>Acari</taxon>
        <taxon>Parasitiformes</taxon>
        <taxon>Ixodida</taxon>
        <taxon>Ixodoidea</taxon>
        <taxon>Ixodidae</taxon>
        <taxon>Amblyomminae</taxon>
        <taxon>Amblyomma</taxon>
    </lineage>
</organism>
<feature type="compositionally biased region" description="Polar residues" evidence="2">
    <location>
        <begin position="201"/>
        <end position="211"/>
    </location>
</feature>
<feature type="compositionally biased region" description="Polar residues" evidence="2">
    <location>
        <begin position="1298"/>
        <end position="1309"/>
    </location>
</feature>
<feature type="compositionally biased region" description="Polar residues" evidence="2">
    <location>
        <begin position="108"/>
        <end position="119"/>
    </location>
</feature>
<evidence type="ECO:0000313" key="4">
    <source>
        <dbReference type="EMBL" id="KAK8769125.1"/>
    </source>
</evidence>
<feature type="compositionally biased region" description="Basic and acidic residues" evidence="2">
    <location>
        <begin position="317"/>
        <end position="326"/>
    </location>
</feature>
<sequence length="2366" mass="258936">MDFDDSGVYVCSTGTSTGQLILSVKPLASESPAKGVDQETFSSKDLRGIGGKRPKGVDLPAFINGIDDVKSKKGHKVRKASSTYHEHSGSSGSKPIVVTTRRPESTTETKGSLQTSEQPHVSGAPISSPGNAPRSSVPPGGQLDLAPPVESAAKDSQQSLAVNRESLRGTSVNSASASTKGKAAIREPAKSITGVRNALTQRDSMSLSKSLSPEKADAPNSVELDLKDTGTYHVPKYSSNKTTSQRPCANEGANDAMRSGAQQTYTISDFRGPFPAFSVTAANVEKAESGAPSQDVSGPSEKISDTPHNCHPQHQQAPRERPLDSRVVREDEILIGTRRMSLHKSREQVALQGQISAEGLATVERTRIASPISNPLIVQENNMSEYDFTVASKSRVSRPPLQQPPLSAEQTSSTTAMLSEELPQTAIANAGICITSNAGKLAKKANADGSFSRKTRHIASAGKDILDHVEINLSKQDLSSPKNRKKKLISEGLSRDSTGREISRPTIHDILDTQPPAGEKYALYSTPLSEPPKSPMKLDFTRGDTAAASNKVDLAKPSSSQLSASTRSTSNVTIKHTSRTTPRRAHAAIVPAGAPVQHEVEQLVPKEHLLYPVALCLMFVLILMLCFLFLPSQPSPLLRSEGRRPANRLSTDNCTSISCLRNAPYLRNLLSWRRVDPCHNFNAFVCLGWTAQFALPFRNGSTDDDYVSYLEQDIINALQKNSQNRVLTRPLYDLYEKCTDFDAFDSTDSGLLLDLLSEVSPEGFPLNASPPAGISVWKTAAKILRKSGAVALVSVGVASHPIFTAKDIASVGPPQLLTSGRGINAEEALRLYMTAILLTASELKLRRLSQPDFLAGITFASELERLAQLRLKRSAGKIEVLDSQSPLQEFLTEAFGEFQGDLSIAANEILIRSPEFVGDIVDMVARTEVRTVLNYLGLRLMIQMAPFVPSSALIKVHNTLLYGKYRTKRPSQLCVRAVETALRPLVFSRLFASPNLNASTPVLFDFARAFFDEFRSEINASTFFDSRSKAAIGRILSRTTIEVIGPSWTQNAALILRYVEGLPEITANDSAHQVYLQYYPRTFVYILERGARMRWSGSAFSTDCWYESHPRTVYVPLLAFNGTQALDGGGVDAMQLSRLGPRLGRCLFDMLLDAADSAENDERWLTDGTRQTLLRAEACFMKRQDYVRFGRLRDVLALGATYRLFAKVVGADAELAVPNHERGAFTAAQAFYASLMLQNCDKGGRPTRAKKKMPRSADGRCPIAEKFSVSTASCLPKTSEVLPSHERSIDAPSMRELSGSSPESPQESASIRDADSVRHPALSDGSSPTPTKRLEQQRAPQCSSSTKTCTVRKKAAVAQGSRLGSSGSAVSNGEVHLAQKSSKPFHPASSTENLTSPTPDGSSSTIKNSDIKGDSTTIKTPASDNRAREQNSRSPSQLAEVPRLQFALKKVASQRLGENSYHPLCVSNRLYRAEDSGPSVSEDLCWRGGDGRTHRDEARLFNAACPSAAPLGHKMLQRAAVDFFGPTSATSPDDPPAQSPSSAFGEKFKNGGVTSRYNSATSPIASEETVLQNGRPIRAVPRAKYLSNERRFGGCKTGSPGSQRAKVKSANIEERERKLRRTLGGTFCVESNEVVEPGHSIYIRDTWKHFDRERQPDPAPRFAPEEHSADFIVRTDGDQVLFKECLLYPLAFCLLFGVVIVCALLLLPTETSGHLSARVPASDTCRSSSCFQTARDLKDLLSWKIADPCDDFYAFVCRRWQSHHVAAAPKDHSVSFDDDYEAYLENKMHAIIQDESLKSDALLPVRQLHMKCVDVKGSEEEGLKALQWLMSELSLEGFPFAPPMRGSMSIWEAAAKVLRKTGASALIEVGVASSPSQPDGRDVVSVGPPEMVTASEGIGINDAISLYTEAVSSSIRVFKKERLASDSSLSIVKFVADLETIGNVKLRRQNSPKIDVLKSPSSLLQFLAELFRGVNGSLFAGEGSEVMVLSPIVMNKIFDLVRGTEAHTVMNYLAVRVLIGTSPFLPQVGLTDFYSTLTYARRQTNVPRRHLCIRAVEKALFPLVYASLMANVELHASITSVRDRTRDFMEVFLNVIEASPLFDMESMTAIRGLISAVKIRVFGPEWVNNDTLIQRYVQGLPLVPANQSGLQLYANNYEYTFLAPHALSSSSRWTRSVFSADCWHELYPATLNIPLLMFNITRALYKDLGGLHHIPRAGPRLGRCIFDLIVHAAFETQSGAANWLTENTEQRMRNVETCVYSAGGELSLRFPRVRDILAARAAYAYFRNESWSETTKLRLSDDHVLTGQQLFFIYFMLQACEYGATVQEDSKGGRDWEVALSNSDDFTDAFQCAPGSHMNPLKKCAL</sequence>
<feature type="region of interest" description="Disordered" evidence="2">
    <location>
        <begin position="477"/>
        <end position="505"/>
    </location>
</feature>
<dbReference type="GO" id="GO:0005886">
    <property type="term" value="C:plasma membrane"/>
    <property type="evidence" value="ECO:0007669"/>
    <property type="project" value="TreeGrafter"/>
</dbReference>
<accession>A0AAQ4E353</accession>
<dbReference type="InterPro" id="IPR024079">
    <property type="entry name" value="MetalloPept_cat_dom_sf"/>
</dbReference>
<evidence type="ECO:0000256" key="1">
    <source>
        <dbReference type="ARBA" id="ARBA00007357"/>
    </source>
</evidence>
<feature type="compositionally biased region" description="Polar residues" evidence="2">
    <location>
        <begin position="237"/>
        <end position="247"/>
    </location>
</feature>
<feature type="region of interest" description="Disordered" evidence="2">
    <location>
        <begin position="285"/>
        <end position="326"/>
    </location>
</feature>
<feature type="compositionally biased region" description="Polar residues" evidence="2">
    <location>
        <begin position="1388"/>
        <end position="1423"/>
    </location>
</feature>
<name>A0AAQ4E353_AMBAM</name>
<protein>
    <recommendedName>
        <fullName evidence="3">Peptidase M13 N-terminal domain-containing protein</fullName>
    </recommendedName>
</protein>
<dbReference type="EMBL" id="JARKHS020023080">
    <property type="protein sequence ID" value="KAK8769125.1"/>
    <property type="molecule type" value="Genomic_DNA"/>
</dbReference>
<feature type="region of interest" description="Disordered" evidence="2">
    <location>
        <begin position="1590"/>
        <end position="1612"/>
    </location>
</feature>
<feature type="compositionally biased region" description="Basic residues" evidence="2">
    <location>
        <begin position="576"/>
        <end position="585"/>
    </location>
</feature>
<dbReference type="Gene3D" id="3.40.390.10">
    <property type="entry name" value="Collagenase (Catalytic Domain)"/>
    <property type="match status" value="3"/>
</dbReference>
<dbReference type="InterPro" id="IPR042089">
    <property type="entry name" value="Peptidase_M13_dom_2"/>
</dbReference>
<dbReference type="PANTHER" id="PTHR11733">
    <property type="entry name" value="ZINC METALLOPROTEASE FAMILY M13 NEPRILYSIN-RELATED"/>
    <property type="match status" value="1"/>
</dbReference>
<keyword evidence="5" id="KW-1185">Reference proteome</keyword>
<dbReference type="InterPro" id="IPR000718">
    <property type="entry name" value="Peptidase_M13"/>
</dbReference>
<feature type="region of interest" description="Disordered" evidence="2">
    <location>
        <begin position="548"/>
        <end position="585"/>
    </location>
</feature>
<dbReference type="PANTHER" id="PTHR11733:SF241">
    <property type="entry name" value="GH26575P-RELATED"/>
    <property type="match status" value="1"/>
</dbReference>
<feature type="compositionally biased region" description="Polar residues" evidence="2">
    <location>
        <begin position="168"/>
        <end position="179"/>
    </location>
</feature>
<evidence type="ECO:0000313" key="5">
    <source>
        <dbReference type="Proteomes" id="UP001321473"/>
    </source>
</evidence>
<dbReference type="Proteomes" id="UP001321473">
    <property type="component" value="Unassembled WGS sequence"/>
</dbReference>
<feature type="domain" description="Peptidase M13 N-terminal" evidence="3">
    <location>
        <begin position="1748"/>
        <end position="2069"/>
    </location>
</feature>
<comment type="similarity">
    <text evidence="1">Belongs to the peptidase M13 family.</text>
</comment>
<dbReference type="GO" id="GO:0004222">
    <property type="term" value="F:metalloendopeptidase activity"/>
    <property type="evidence" value="ECO:0007669"/>
    <property type="project" value="InterPro"/>
</dbReference>
<comment type="caution">
    <text evidence="4">The sequence shown here is derived from an EMBL/GenBank/DDBJ whole genome shotgun (WGS) entry which is preliminary data.</text>
</comment>
<dbReference type="InterPro" id="IPR008753">
    <property type="entry name" value="Peptidase_M13_N"/>
</dbReference>
<dbReference type="GO" id="GO:0016485">
    <property type="term" value="P:protein processing"/>
    <property type="evidence" value="ECO:0007669"/>
    <property type="project" value="TreeGrafter"/>
</dbReference>